<comment type="caution">
    <text evidence="4">The sequence shown here is derived from an EMBL/GenBank/DDBJ whole genome shotgun (WGS) entry which is preliminary data.</text>
</comment>
<protein>
    <recommendedName>
        <fullName evidence="3">Transferrin-binding protein B C-lobe/N-lobe beta-barrel domain-containing protein</fullName>
    </recommendedName>
</protein>
<dbReference type="Gene3D" id="2.40.160.90">
    <property type="match status" value="1"/>
</dbReference>
<evidence type="ECO:0000256" key="1">
    <source>
        <dbReference type="ARBA" id="ARBA00004442"/>
    </source>
</evidence>
<dbReference type="InterPro" id="IPR011250">
    <property type="entry name" value="OMP/PagP_B-barrel"/>
</dbReference>
<proteinExistence type="predicted"/>
<dbReference type="SUPFAM" id="SSF56925">
    <property type="entry name" value="OMPA-like"/>
    <property type="match status" value="1"/>
</dbReference>
<evidence type="ECO:0000313" key="4">
    <source>
        <dbReference type="EMBL" id="EEZ75056.1"/>
    </source>
</evidence>
<sequence>MQGGFYGPKAEEMGGWFAYPGDKQAQPSASGSGASAANSATVVFGAKRQQLVQ</sequence>
<dbReference type="GO" id="GO:0009279">
    <property type="term" value="C:cell outer membrane"/>
    <property type="evidence" value="ECO:0007669"/>
    <property type="project" value="UniProtKB-SubCell"/>
</dbReference>
<comment type="subcellular location">
    <subcellularLocation>
        <location evidence="1">Cell outer membrane</location>
    </subcellularLocation>
</comment>
<feature type="region of interest" description="Disordered" evidence="2">
    <location>
        <begin position="16"/>
        <end position="38"/>
    </location>
</feature>
<evidence type="ECO:0000256" key="2">
    <source>
        <dbReference type="SAM" id="MobiDB-lite"/>
    </source>
</evidence>
<dbReference type="Proteomes" id="UP000003843">
    <property type="component" value="Unassembled WGS sequence"/>
</dbReference>
<evidence type="ECO:0000259" key="3">
    <source>
        <dbReference type="Pfam" id="PF01298"/>
    </source>
</evidence>
<reference evidence="4 5" key="1">
    <citation type="submission" date="2009-10" db="EMBL/GenBank/DDBJ databases">
        <authorList>
            <person name="Weinstock G."/>
            <person name="Sodergren E."/>
            <person name="Clifton S."/>
            <person name="Fulton L."/>
            <person name="Fulton B."/>
            <person name="Courtney L."/>
            <person name="Fronick C."/>
            <person name="Harrison M."/>
            <person name="Strong C."/>
            <person name="Farmer C."/>
            <person name="Delahaunty K."/>
            <person name="Markovic C."/>
            <person name="Hall O."/>
            <person name="Minx P."/>
            <person name="Tomlinson C."/>
            <person name="Mitreva M."/>
            <person name="Nelson J."/>
            <person name="Hou S."/>
            <person name="Wollam A."/>
            <person name="Pepin K.H."/>
            <person name="Johnson M."/>
            <person name="Bhonagiri V."/>
            <person name="Nash W.E."/>
            <person name="Warren W."/>
            <person name="Chinwalla A."/>
            <person name="Mardis E.R."/>
            <person name="Wilson R.K."/>
        </authorList>
    </citation>
    <scope>NUCLEOTIDE SEQUENCE [LARGE SCALE GENOMIC DNA]</scope>
    <source>
        <strain evidence="4 5">ATCC 23970</strain>
    </source>
</reference>
<dbReference type="Pfam" id="PF01298">
    <property type="entry name" value="TbpB_B_D"/>
    <property type="match status" value="1"/>
</dbReference>
<organism evidence="4 5">
    <name type="scientific">Neisseria lactamica ATCC 23970</name>
    <dbReference type="NCBI Taxonomy" id="546265"/>
    <lineage>
        <taxon>Bacteria</taxon>
        <taxon>Pseudomonadati</taxon>
        <taxon>Pseudomonadota</taxon>
        <taxon>Betaproteobacteria</taxon>
        <taxon>Neisseriales</taxon>
        <taxon>Neisseriaceae</taxon>
        <taxon>Neisseria</taxon>
    </lineage>
</organism>
<dbReference type="EMBL" id="ACEQ02000024">
    <property type="protein sequence ID" value="EEZ75056.1"/>
    <property type="molecule type" value="Genomic_DNA"/>
</dbReference>
<name>D0WBK3_NEILA</name>
<feature type="compositionally biased region" description="Low complexity" evidence="2">
    <location>
        <begin position="28"/>
        <end position="38"/>
    </location>
</feature>
<evidence type="ECO:0000313" key="5">
    <source>
        <dbReference type="Proteomes" id="UP000003843"/>
    </source>
</evidence>
<accession>D0WBK3</accession>
<feature type="domain" description="Transferrin-binding protein B C-lobe/N-lobe beta-barrel" evidence="3">
    <location>
        <begin position="1"/>
        <end position="48"/>
    </location>
</feature>
<dbReference type="InterPro" id="IPR001677">
    <property type="entry name" value="TbpB_B_D"/>
</dbReference>
<gene>
    <name evidence="4" type="ORF">NEILACOT_04930</name>
</gene>
<dbReference type="AlphaFoldDB" id="D0WBK3"/>